<protein>
    <submittedName>
        <fullName evidence="10">Putative ATP-binding component of ABC transporter</fullName>
    </submittedName>
</protein>
<comment type="subcellular location">
    <subcellularLocation>
        <location evidence="1">Cell membrane</location>
        <topology evidence="1">Multi-pass membrane protein</topology>
    </subcellularLocation>
</comment>
<name>E1WKY3_BACF6</name>
<feature type="transmembrane region" description="Helical" evidence="7">
    <location>
        <begin position="286"/>
        <end position="311"/>
    </location>
</feature>
<dbReference type="GO" id="GO:0005886">
    <property type="term" value="C:plasma membrane"/>
    <property type="evidence" value="ECO:0007669"/>
    <property type="project" value="UniProtKB-SubCell"/>
</dbReference>
<evidence type="ECO:0000256" key="5">
    <source>
        <dbReference type="ARBA" id="ARBA00023136"/>
    </source>
</evidence>
<evidence type="ECO:0000313" key="10">
    <source>
        <dbReference type="EMBL" id="CBW21146.1"/>
    </source>
</evidence>
<dbReference type="GO" id="GO:0005524">
    <property type="term" value="F:ATP binding"/>
    <property type="evidence" value="ECO:0007669"/>
    <property type="project" value="UniProtKB-KW"/>
</dbReference>
<dbReference type="AlphaFoldDB" id="E1WKY3"/>
<dbReference type="KEGG" id="bfg:BF638R_0555"/>
<feature type="domain" description="ABC3 transporter permease C-terminal" evidence="8">
    <location>
        <begin position="290"/>
        <end position="407"/>
    </location>
</feature>
<sequence length="416" mass="46139">MIMRVDMDTCEEILVTITRNKTRSLLTAFGVFWGIFMLVALMGGGQGMQEMMQAEFEGFATNSGFMASQKTGEAYKGFRKGRYWDIENADIERIRKKVKDIDVITPSIARWGSTAIYGEKKYDCSVKGLYPDYAKIENQDMAYGRFINDVDVREGRKVCVIGKRVYESLFNPGEDPCGKYVRVDGIYYQVIGMCVSEGNMNIQGRASEAVVLPFSTMQQAYNMGKRIDVICYTVKPGKKVSDLEPEIEAILKEAHYISPDDKQAVMKLNAEAMFSMMDNLFTGIHVLIWMVGLGTLLAGAIGVSNIMMVTVKERTTEIGIRRAIGARPKDILQQILSESMVLTTIAGMAGISFGVLILQLMEIGVNSGKDHYSHFQVSFGMAIGTCLLLVTLGLLAGLAPAYRAMAIRPIEAIRDE</sequence>
<feature type="transmembrane region" description="Helical" evidence="7">
    <location>
        <begin position="25"/>
        <end position="44"/>
    </location>
</feature>
<keyword evidence="10" id="KW-0067">ATP-binding</keyword>
<evidence type="ECO:0000256" key="6">
    <source>
        <dbReference type="ARBA" id="ARBA00038076"/>
    </source>
</evidence>
<evidence type="ECO:0000259" key="8">
    <source>
        <dbReference type="Pfam" id="PF02687"/>
    </source>
</evidence>
<organism evidence="10 11">
    <name type="scientific">Bacteroides fragilis (strain 638R)</name>
    <dbReference type="NCBI Taxonomy" id="862962"/>
    <lineage>
        <taxon>Bacteria</taxon>
        <taxon>Pseudomonadati</taxon>
        <taxon>Bacteroidota</taxon>
        <taxon>Bacteroidia</taxon>
        <taxon>Bacteroidales</taxon>
        <taxon>Bacteroidaceae</taxon>
        <taxon>Bacteroides</taxon>
    </lineage>
</organism>
<evidence type="ECO:0000259" key="9">
    <source>
        <dbReference type="Pfam" id="PF12704"/>
    </source>
</evidence>
<keyword evidence="3 7" id="KW-0812">Transmembrane</keyword>
<dbReference type="HOGENOM" id="CLU_000604_8_0_10"/>
<keyword evidence="10" id="KW-0547">Nucleotide-binding</keyword>
<dbReference type="Proteomes" id="UP000008560">
    <property type="component" value="Chromosome"/>
</dbReference>
<dbReference type="InterPro" id="IPR025857">
    <property type="entry name" value="MacB_PCD"/>
</dbReference>
<evidence type="ECO:0000256" key="4">
    <source>
        <dbReference type="ARBA" id="ARBA00022989"/>
    </source>
</evidence>
<comment type="similarity">
    <text evidence="6">Belongs to the ABC-4 integral membrane protein family.</text>
</comment>
<dbReference type="GO" id="GO:0022857">
    <property type="term" value="F:transmembrane transporter activity"/>
    <property type="evidence" value="ECO:0007669"/>
    <property type="project" value="TreeGrafter"/>
</dbReference>
<evidence type="ECO:0000256" key="1">
    <source>
        <dbReference type="ARBA" id="ARBA00004651"/>
    </source>
</evidence>
<evidence type="ECO:0000256" key="2">
    <source>
        <dbReference type="ARBA" id="ARBA00022475"/>
    </source>
</evidence>
<keyword evidence="2" id="KW-1003">Cell membrane</keyword>
<reference evidence="10 11" key="1">
    <citation type="journal article" date="2010" name="Microbiology">
        <title>Twenty-eight divergent polysaccharide loci specifying within- and amongst-strain capsule diversity in three strains of Bacteroides fragilis.</title>
        <authorList>
            <person name="Patrick S."/>
            <person name="Blakely G.W."/>
            <person name="Houston S."/>
            <person name="Moore J."/>
            <person name="Abratt V.R."/>
            <person name="Bertalan M."/>
            <person name="Cerdeno-Tarraga A.M."/>
            <person name="Quail M.A."/>
            <person name="Corton N."/>
            <person name="Corton C."/>
            <person name="Bignell A."/>
            <person name="Barron A."/>
            <person name="Clark L."/>
            <person name="Bentley S.D."/>
            <person name="Parkhill J."/>
        </authorList>
    </citation>
    <scope>NUCLEOTIDE SEQUENCE [LARGE SCALE GENOMIC DNA]</scope>
    <source>
        <strain evidence="10 11">638R</strain>
    </source>
</reference>
<accession>E1WKY3</accession>
<evidence type="ECO:0000313" key="11">
    <source>
        <dbReference type="Proteomes" id="UP000008560"/>
    </source>
</evidence>
<proteinExistence type="inferred from homology"/>
<evidence type="ECO:0000256" key="3">
    <source>
        <dbReference type="ARBA" id="ARBA00022692"/>
    </source>
</evidence>
<keyword evidence="4 7" id="KW-1133">Transmembrane helix</keyword>
<feature type="transmembrane region" description="Helical" evidence="7">
    <location>
        <begin position="377"/>
        <end position="399"/>
    </location>
</feature>
<dbReference type="Pfam" id="PF12704">
    <property type="entry name" value="MacB_PCD"/>
    <property type="match status" value="1"/>
</dbReference>
<keyword evidence="5 7" id="KW-0472">Membrane</keyword>
<dbReference type="EMBL" id="FQ312004">
    <property type="protein sequence ID" value="CBW21146.1"/>
    <property type="molecule type" value="Genomic_DNA"/>
</dbReference>
<dbReference type="Pfam" id="PF02687">
    <property type="entry name" value="FtsX"/>
    <property type="match status" value="1"/>
</dbReference>
<dbReference type="PANTHER" id="PTHR30572">
    <property type="entry name" value="MEMBRANE COMPONENT OF TRANSPORTER-RELATED"/>
    <property type="match status" value="1"/>
</dbReference>
<feature type="domain" description="MacB-like periplasmic core" evidence="9">
    <location>
        <begin position="24"/>
        <end position="249"/>
    </location>
</feature>
<feature type="transmembrane region" description="Helical" evidence="7">
    <location>
        <begin position="331"/>
        <end position="357"/>
    </location>
</feature>
<dbReference type="PATRIC" id="fig|862962.3.peg.569"/>
<dbReference type="InterPro" id="IPR003838">
    <property type="entry name" value="ABC3_permease_C"/>
</dbReference>
<evidence type="ECO:0000256" key="7">
    <source>
        <dbReference type="SAM" id="Phobius"/>
    </source>
</evidence>
<dbReference type="InterPro" id="IPR050250">
    <property type="entry name" value="Macrolide_Exporter_MacB"/>
</dbReference>
<dbReference type="PANTHER" id="PTHR30572:SF4">
    <property type="entry name" value="ABC TRANSPORTER PERMEASE YTRF"/>
    <property type="match status" value="1"/>
</dbReference>
<gene>
    <name evidence="10" type="ordered locus">BF638R_0555</name>
</gene>